<dbReference type="EMBL" id="NJGG01000001">
    <property type="protein sequence ID" value="OXL16364.1"/>
    <property type="molecule type" value="Genomic_DNA"/>
</dbReference>
<dbReference type="Pfam" id="PF12727">
    <property type="entry name" value="PBP_like"/>
    <property type="match status" value="1"/>
</dbReference>
<sequence>MQIKIKPSVFIHKKHKVHTEPVDLSWVAGLLRGVQDGRSLQSAAEIMEMSYRTLWNRLKAAEKELDCRLLMSVKGHGSTLTEAAKTLLAIVDEVEKEFSEVSKEQEKRLQLHLENLNNDDHKKWLLCASNDPILEDSAQGINAFELRTMGSGQALERLLSGDADLAGFHVPDDDSISAVRKRLSAEGIQAYPVMRRSQGLIVAKGNPLGIKQLKDLARPEIRFINRQRGAGTRLMLDKLLDAHGLAAQKIKGYQREEFTHSAIATAILAGTADVGVGLKSVAIEYGLNFIPLGDETYFLAMSPSLIKRSAVSELIRKIRGHAHSRAGYEEVKLRKKQVNK</sequence>
<dbReference type="Gene3D" id="3.40.190.10">
    <property type="entry name" value="Periplasmic binding protein-like II"/>
    <property type="match status" value="1"/>
</dbReference>
<evidence type="ECO:0000313" key="4">
    <source>
        <dbReference type="Proteomes" id="UP000215188"/>
    </source>
</evidence>
<dbReference type="Proteomes" id="UP000215188">
    <property type="component" value="Unassembled WGS sequence"/>
</dbReference>
<dbReference type="SUPFAM" id="SSF46785">
    <property type="entry name" value="Winged helix' DNA-binding domain"/>
    <property type="match status" value="1"/>
</dbReference>
<protein>
    <submittedName>
        <fullName evidence="3">Molybdate metabolism transcriptional regulator</fullName>
    </submittedName>
</protein>
<accession>A0A229FWP1</accession>
<dbReference type="RefSeq" id="WP_089515390.1">
    <property type="nucleotide sequence ID" value="NZ_NJGG01000001.1"/>
</dbReference>
<dbReference type="PANTHER" id="PTHR38431">
    <property type="entry name" value="BLL2305 PROTEIN"/>
    <property type="match status" value="1"/>
</dbReference>
<dbReference type="Pfam" id="PF00126">
    <property type="entry name" value="HTH_1"/>
    <property type="match status" value="1"/>
</dbReference>
<dbReference type="InterPro" id="IPR036388">
    <property type="entry name" value="WH-like_DNA-bd_sf"/>
</dbReference>
<comment type="caution">
    <text evidence="3">The sequence shown here is derived from an EMBL/GenBank/DDBJ whole genome shotgun (WGS) entry which is preliminary data.</text>
</comment>
<dbReference type="InterPro" id="IPR024370">
    <property type="entry name" value="PBP_domain"/>
</dbReference>
<feature type="domain" description="HTH lysR-type" evidence="1">
    <location>
        <begin position="34"/>
        <end position="84"/>
    </location>
</feature>
<evidence type="ECO:0000259" key="2">
    <source>
        <dbReference type="Pfam" id="PF12727"/>
    </source>
</evidence>
<gene>
    <name evidence="3" type="ORF">AOC33_04685</name>
</gene>
<reference evidence="3 4" key="1">
    <citation type="submission" date="2017-06" db="EMBL/GenBank/DDBJ databases">
        <title>Reclassification of a Polynucleobacter cosmopolitanus strain isolated from tropical Lake Victoria as Polynucleobacter victoriensis comb. nov.</title>
        <authorList>
            <person name="Hahn M.W."/>
        </authorList>
    </citation>
    <scope>NUCLEOTIDE SEQUENCE [LARGE SCALE GENOMIC DNA]</scope>
    <source>
        <strain evidence="3 4">MWH-MoIso2</strain>
    </source>
</reference>
<dbReference type="InterPro" id="IPR000847">
    <property type="entry name" value="LysR_HTH_N"/>
</dbReference>
<dbReference type="SUPFAM" id="SSF53850">
    <property type="entry name" value="Periplasmic binding protein-like II"/>
    <property type="match status" value="1"/>
</dbReference>
<feature type="domain" description="PBP" evidence="2">
    <location>
        <begin position="144"/>
        <end position="316"/>
    </location>
</feature>
<dbReference type="Gene3D" id="1.10.10.10">
    <property type="entry name" value="Winged helix-like DNA-binding domain superfamily/Winged helix DNA-binding domain"/>
    <property type="match status" value="1"/>
</dbReference>
<evidence type="ECO:0000313" key="3">
    <source>
        <dbReference type="EMBL" id="OXL16364.1"/>
    </source>
</evidence>
<dbReference type="AlphaFoldDB" id="A0A229FWP1"/>
<dbReference type="PANTHER" id="PTHR38431:SF1">
    <property type="entry name" value="BLL2305 PROTEIN"/>
    <property type="match status" value="1"/>
</dbReference>
<organism evidence="3 4">
    <name type="scientific">Polynucleobacter cosmopolitanus</name>
    <dbReference type="NCBI Taxonomy" id="351345"/>
    <lineage>
        <taxon>Bacteria</taxon>
        <taxon>Pseudomonadati</taxon>
        <taxon>Pseudomonadota</taxon>
        <taxon>Betaproteobacteria</taxon>
        <taxon>Burkholderiales</taxon>
        <taxon>Burkholderiaceae</taxon>
        <taxon>Polynucleobacter</taxon>
    </lineage>
</organism>
<name>A0A229FWP1_9BURK</name>
<evidence type="ECO:0000259" key="1">
    <source>
        <dbReference type="Pfam" id="PF00126"/>
    </source>
</evidence>
<dbReference type="GO" id="GO:0003700">
    <property type="term" value="F:DNA-binding transcription factor activity"/>
    <property type="evidence" value="ECO:0007669"/>
    <property type="project" value="InterPro"/>
</dbReference>
<dbReference type="CDD" id="cd05466">
    <property type="entry name" value="PBP2_LTTR_substrate"/>
    <property type="match status" value="1"/>
</dbReference>
<proteinExistence type="predicted"/>
<keyword evidence="4" id="KW-1185">Reference proteome</keyword>
<dbReference type="OrthoDB" id="9805928at2"/>
<dbReference type="InterPro" id="IPR036390">
    <property type="entry name" value="WH_DNA-bd_sf"/>
</dbReference>